<dbReference type="EMBL" id="MHWB01000011">
    <property type="protein sequence ID" value="OHB01590.1"/>
    <property type="molecule type" value="Genomic_DNA"/>
</dbReference>
<keyword evidence="1" id="KW-0812">Transmembrane</keyword>
<evidence type="ECO:0000313" key="2">
    <source>
        <dbReference type="EMBL" id="OHB01590.1"/>
    </source>
</evidence>
<proteinExistence type="predicted"/>
<sequence>MKFNFLKLKKKGLPSLKSLKPQIFDIDLFWFVSLGLFLIIVFITSLVGFKLFYSLYTESYKDTRSTESFKNIINVDKLNGAIEKRNNFINQEISIPKDPSI</sequence>
<keyword evidence="1" id="KW-1133">Transmembrane helix</keyword>
<keyword evidence="1" id="KW-0472">Membrane</keyword>
<feature type="transmembrane region" description="Helical" evidence="1">
    <location>
        <begin position="28"/>
        <end position="53"/>
    </location>
</feature>
<dbReference type="STRING" id="1802758.A3A96_02880"/>
<gene>
    <name evidence="2" type="ORF">A3A96_02880</name>
</gene>
<dbReference type="AlphaFoldDB" id="A0A1G2TY94"/>
<evidence type="ECO:0000256" key="1">
    <source>
        <dbReference type="SAM" id="Phobius"/>
    </source>
</evidence>
<name>A0A1G2TY94_9BACT</name>
<accession>A0A1G2TY94</accession>
<comment type="caution">
    <text evidence="2">The sequence shown here is derived from an EMBL/GenBank/DDBJ whole genome shotgun (WGS) entry which is preliminary data.</text>
</comment>
<reference evidence="2 3" key="1">
    <citation type="journal article" date="2016" name="Nat. Commun.">
        <title>Thousands of microbial genomes shed light on interconnected biogeochemical processes in an aquifer system.</title>
        <authorList>
            <person name="Anantharaman K."/>
            <person name="Brown C.T."/>
            <person name="Hug L.A."/>
            <person name="Sharon I."/>
            <person name="Castelle C.J."/>
            <person name="Probst A.J."/>
            <person name="Thomas B.C."/>
            <person name="Singh A."/>
            <person name="Wilkins M.J."/>
            <person name="Karaoz U."/>
            <person name="Brodie E.L."/>
            <person name="Williams K.H."/>
            <person name="Hubbard S.S."/>
            <person name="Banfield J.F."/>
        </authorList>
    </citation>
    <scope>NUCLEOTIDE SEQUENCE [LARGE SCALE GENOMIC DNA]</scope>
</reference>
<evidence type="ECO:0000313" key="3">
    <source>
        <dbReference type="Proteomes" id="UP000177707"/>
    </source>
</evidence>
<protein>
    <submittedName>
        <fullName evidence="2">Uncharacterized protein</fullName>
    </submittedName>
</protein>
<dbReference type="Proteomes" id="UP000177707">
    <property type="component" value="Unassembled WGS sequence"/>
</dbReference>
<organism evidence="2 3">
    <name type="scientific">Candidatus Zambryskibacteria bacterium RIFCSPLOWO2_01_FULL_39_39</name>
    <dbReference type="NCBI Taxonomy" id="1802758"/>
    <lineage>
        <taxon>Bacteria</taxon>
        <taxon>Candidatus Zambryskiibacteriota</taxon>
    </lineage>
</organism>